<protein>
    <recommendedName>
        <fullName evidence="3">RGS domain-containing protein</fullName>
    </recommendedName>
</protein>
<name>A0A4W4GG11_ELEEL</name>
<dbReference type="AlphaFoldDB" id="A0A4W4GG11"/>
<reference evidence="2" key="1">
    <citation type="journal article" date="2014" name="Science">
        <title>Nonhuman genetics. Genomic basis for the convergent evolution of electric organs.</title>
        <authorList>
            <person name="Gallant J.R."/>
            <person name="Traeger L.L."/>
            <person name="Volkening J.D."/>
            <person name="Moffett H."/>
            <person name="Chen P.H."/>
            <person name="Novina C.D."/>
            <person name="Phillips G.N.Jr."/>
            <person name="Anand R."/>
            <person name="Wells G.B."/>
            <person name="Pinch M."/>
            <person name="Guth R."/>
            <person name="Unguez G.A."/>
            <person name="Albert J.S."/>
            <person name="Zakon H.H."/>
            <person name="Samanta M.P."/>
            <person name="Sussman M.R."/>
        </authorList>
    </citation>
    <scope>NUCLEOTIDE SEQUENCE [LARGE SCALE GENOMIC DNA]</scope>
</reference>
<dbReference type="OMA" id="IWKNLFP"/>
<dbReference type="Ensembl" id="ENSEEET00000036922.2">
    <property type="protein sequence ID" value="ENSEEEP00000036495.2"/>
    <property type="gene ID" value="ENSEEEG00000017343.2"/>
</dbReference>
<sequence length="139" mass="16243">MIQRRRSMDTNDVDFFPSLYDPRNVTGDIWGSLFWSLNKGESIFEPQPWPVTKSLVTAEYRPFDVFSPPAEGPSLPWSEADCICELSVRFKEIELFYQLVEDFDDKRCRQFWHFLTAGYQTFTLQVLPLTWLGSQIACS</sequence>
<reference evidence="1" key="3">
    <citation type="submission" date="2020-05" db="EMBL/GenBank/DDBJ databases">
        <title>Electrophorus electricus (electric eel) genome, fEleEle1, primary haplotype.</title>
        <authorList>
            <person name="Myers G."/>
            <person name="Meyer A."/>
            <person name="Fedrigo O."/>
            <person name="Formenti G."/>
            <person name="Rhie A."/>
            <person name="Tracey A."/>
            <person name="Sims Y."/>
            <person name="Jarvis E.D."/>
        </authorList>
    </citation>
    <scope>NUCLEOTIDE SEQUENCE [LARGE SCALE GENOMIC DNA]</scope>
</reference>
<keyword evidence="2" id="KW-1185">Reference proteome</keyword>
<organism evidence="1 2">
    <name type="scientific">Electrophorus electricus</name>
    <name type="common">Electric eel</name>
    <name type="synonym">Gymnotus electricus</name>
    <dbReference type="NCBI Taxonomy" id="8005"/>
    <lineage>
        <taxon>Eukaryota</taxon>
        <taxon>Metazoa</taxon>
        <taxon>Chordata</taxon>
        <taxon>Craniata</taxon>
        <taxon>Vertebrata</taxon>
        <taxon>Euteleostomi</taxon>
        <taxon>Actinopterygii</taxon>
        <taxon>Neopterygii</taxon>
        <taxon>Teleostei</taxon>
        <taxon>Ostariophysi</taxon>
        <taxon>Gymnotiformes</taxon>
        <taxon>Gymnotoidei</taxon>
        <taxon>Gymnotidae</taxon>
        <taxon>Electrophorus</taxon>
    </lineage>
</organism>
<reference evidence="2" key="2">
    <citation type="journal article" date="2017" name="Sci. Adv.">
        <title>A tail of two voltages: Proteomic comparison of the three electric organs of the electric eel.</title>
        <authorList>
            <person name="Traeger L.L."/>
            <person name="Sabat G."/>
            <person name="Barrett-Wilt G.A."/>
            <person name="Wells G.B."/>
            <person name="Sussman M.R."/>
        </authorList>
    </citation>
    <scope>NUCLEOTIDE SEQUENCE [LARGE SCALE GENOMIC DNA]</scope>
</reference>
<dbReference type="Proteomes" id="UP000314983">
    <property type="component" value="Chromosome 4"/>
</dbReference>
<accession>A0A4W4GG11</accession>
<evidence type="ECO:0000313" key="2">
    <source>
        <dbReference type="Proteomes" id="UP000314983"/>
    </source>
</evidence>
<reference evidence="1" key="4">
    <citation type="submission" date="2025-08" db="UniProtKB">
        <authorList>
            <consortium name="Ensembl"/>
        </authorList>
    </citation>
    <scope>IDENTIFICATION</scope>
</reference>
<proteinExistence type="predicted"/>
<evidence type="ECO:0000313" key="1">
    <source>
        <dbReference type="Ensembl" id="ENSEEEP00000036495.2"/>
    </source>
</evidence>
<dbReference type="GeneTree" id="ENSGT00970000197690"/>
<reference evidence="1" key="5">
    <citation type="submission" date="2025-09" db="UniProtKB">
        <authorList>
            <consortium name="Ensembl"/>
        </authorList>
    </citation>
    <scope>IDENTIFICATION</scope>
</reference>
<evidence type="ECO:0008006" key="3">
    <source>
        <dbReference type="Google" id="ProtNLM"/>
    </source>
</evidence>